<dbReference type="EMBL" id="HBUF01381774">
    <property type="protein sequence ID" value="CAG6730581.1"/>
    <property type="molecule type" value="Transcribed_RNA"/>
</dbReference>
<sequence>MISGGDGGGDIFSDLITQGFSSPLSSLLVYICSLSITSILLSVVSISSSVVSVISSRSADMFVIASKSFESSASRWFGGELDPPLFPGGGDRSICFFRFILTSVSASEGFESSGEDGGEGELLSSFFARDADVTVSLLLLLRVAVLFAKGNVSKIEGTAYSLAFKQSKEFL</sequence>
<dbReference type="AlphaFoldDB" id="A0A8D8LNS8"/>
<dbReference type="EMBL" id="HBUF01543060">
    <property type="protein sequence ID" value="CAG6755809.1"/>
    <property type="molecule type" value="Transcribed_RNA"/>
</dbReference>
<keyword evidence="1" id="KW-1133">Transmembrane helix</keyword>
<dbReference type="EMBL" id="HBUF01029041">
    <property type="protein sequence ID" value="CAG6613970.1"/>
    <property type="molecule type" value="Transcribed_RNA"/>
</dbReference>
<feature type="transmembrane region" description="Helical" evidence="1">
    <location>
        <begin position="27"/>
        <end position="54"/>
    </location>
</feature>
<evidence type="ECO:0000313" key="2">
    <source>
        <dbReference type="EMBL" id="CAG6613970.1"/>
    </source>
</evidence>
<keyword evidence="1" id="KW-0472">Membrane</keyword>
<organism evidence="2">
    <name type="scientific">Cacopsylla melanoneura</name>
    <dbReference type="NCBI Taxonomy" id="428564"/>
    <lineage>
        <taxon>Eukaryota</taxon>
        <taxon>Metazoa</taxon>
        <taxon>Ecdysozoa</taxon>
        <taxon>Arthropoda</taxon>
        <taxon>Hexapoda</taxon>
        <taxon>Insecta</taxon>
        <taxon>Pterygota</taxon>
        <taxon>Neoptera</taxon>
        <taxon>Paraneoptera</taxon>
        <taxon>Hemiptera</taxon>
        <taxon>Sternorrhyncha</taxon>
        <taxon>Psylloidea</taxon>
        <taxon>Psyllidae</taxon>
        <taxon>Psyllinae</taxon>
        <taxon>Cacopsylla</taxon>
    </lineage>
</organism>
<evidence type="ECO:0000256" key="1">
    <source>
        <dbReference type="SAM" id="Phobius"/>
    </source>
</evidence>
<reference evidence="2" key="1">
    <citation type="submission" date="2021-05" db="EMBL/GenBank/DDBJ databases">
        <authorList>
            <person name="Alioto T."/>
            <person name="Alioto T."/>
            <person name="Gomez Garrido J."/>
        </authorList>
    </citation>
    <scope>NUCLEOTIDE SEQUENCE</scope>
</reference>
<accession>A0A8D8LNS8</accession>
<name>A0A8D8LNS8_9HEMI</name>
<protein>
    <submittedName>
        <fullName evidence="2">Uncharacterized protein</fullName>
    </submittedName>
</protein>
<proteinExistence type="predicted"/>
<keyword evidence="1" id="KW-0812">Transmembrane</keyword>